<dbReference type="PROSITE" id="PS51257">
    <property type="entry name" value="PROKAR_LIPOPROTEIN"/>
    <property type="match status" value="1"/>
</dbReference>
<comment type="caution">
    <text evidence="4">The sequence shown here is derived from an EMBL/GenBank/DDBJ whole genome shotgun (WGS) entry which is preliminary data.</text>
</comment>
<feature type="compositionally biased region" description="Basic and acidic residues" evidence="1">
    <location>
        <begin position="82"/>
        <end position="93"/>
    </location>
</feature>
<feature type="compositionally biased region" description="Polar residues" evidence="1">
    <location>
        <begin position="114"/>
        <end position="129"/>
    </location>
</feature>
<name>A0A8H9H8L3_9ACTO</name>
<feature type="domain" description="Excalibur calcium-binding" evidence="3">
    <location>
        <begin position="147"/>
        <end position="183"/>
    </location>
</feature>
<accession>A0A8H9H8L3</accession>
<reference evidence="4" key="1">
    <citation type="journal article" date="2014" name="Int. J. Syst. Evol. Microbiol.">
        <title>Complete genome sequence of Corynebacterium casei LMG S-19264T (=DSM 44701T), isolated from a smear-ripened cheese.</title>
        <authorList>
            <consortium name="US DOE Joint Genome Institute (JGI-PGF)"/>
            <person name="Walter F."/>
            <person name="Albersmeier A."/>
            <person name="Kalinowski J."/>
            <person name="Ruckert C."/>
        </authorList>
    </citation>
    <scope>NUCLEOTIDE SEQUENCE</scope>
    <source>
        <strain evidence="4">CGMCC 4.7372</strain>
    </source>
</reference>
<dbReference type="Proteomes" id="UP000614239">
    <property type="component" value="Unassembled WGS sequence"/>
</dbReference>
<dbReference type="AlphaFoldDB" id="A0A8H9H8L3"/>
<reference evidence="4" key="2">
    <citation type="submission" date="2020-09" db="EMBL/GenBank/DDBJ databases">
        <authorList>
            <person name="Sun Q."/>
            <person name="Zhou Y."/>
        </authorList>
    </citation>
    <scope>NUCLEOTIDE SEQUENCE</scope>
    <source>
        <strain evidence="4">CGMCC 4.7372</strain>
    </source>
</reference>
<protein>
    <recommendedName>
        <fullName evidence="3">Excalibur calcium-binding domain-containing protein</fullName>
    </recommendedName>
</protein>
<dbReference type="Pfam" id="PF05901">
    <property type="entry name" value="Excalibur"/>
    <property type="match status" value="1"/>
</dbReference>
<feature type="compositionally biased region" description="Basic and acidic residues" evidence="1">
    <location>
        <begin position="172"/>
        <end position="184"/>
    </location>
</feature>
<evidence type="ECO:0000256" key="1">
    <source>
        <dbReference type="SAM" id="MobiDB-lite"/>
    </source>
</evidence>
<organism evidence="4 5">
    <name type="scientific">Actinomyces gaoshouyii</name>
    <dbReference type="NCBI Taxonomy" id="1960083"/>
    <lineage>
        <taxon>Bacteria</taxon>
        <taxon>Bacillati</taxon>
        <taxon>Actinomycetota</taxon>
        <taxon>Actinomycetes</taxon>
        <taxon>Actinomycetales</taxon>
        <taxon>Actinomycetaceae</taxon>
        <taxon>Actinomyces</taxon>
    </lineage>
</organism>
<feature type="region of interest" description="Disordered" evidence="1">
    <location>
        <begin position="50"/>
        <end position="147"/>
    </location>
</feature>
<sequence>MLPSRRSLAIAACAALILPLLAGCDTDAASSTKPTPKAVVTSDASAVEAEASRAAAEAEASRQAEATKQAEAEASRQAEATKQAEAKASRDAAAEAEASRAAAEASRQAEAFQQVEQDSFSSRGDQQIASFAGRGGSSSSDQGGSAYYSNCKEARAAGAAPLYRGEPGYRPGLDRDGDGIACEK</sequence>
<feature type="compositionally biased region" description="Low complexity" evidence="1">
    <location>
        <begin position="95"/>
        <end position="111"/>
    </location>
</feature>
<keyword evidence="2" id="KW-0732">Signal</keyword>
<dbReference type="EMBL" id="BMNJ01000003">
    <property type="protein sequence ID" value="GGO97916.1"/>
    <property type="molecule type" value="Genomic_DNA"/>
</dbReference>
<evidence type="ECO:0000313" key="5">
    <source>
        <dbReference type="Proteomes" id="UP000614239"/>
    </source>
</evidence>
<dbReference type="InterPro" id="IPR008613">
    <property type="entry name" value="Excalibur_Ca-bd_domain"/>
</dbReference>
<feature type="chain" id="PRO_5039445370" description="Excalibur calcium-binding domain-containing protein" evidence="2">
    <location>
        <begin position="23"/>
        <end position="184"/>
    </location>
</feature>
<feature type="signal peptide" evidence="2">
    <location>
        <begin position="1"/>
        <end position="22"/>
    </location>
</feature>
<gene>
    <name evidence="4" type="ORF">GCM10011612_11600</name>
</gene>
<proteinExistence type="predicted"/>
<feature type="region of interest" description="Disordered" evidence="1">
    <location>
        <begin position="159"/>
        <end position="184"/>
    </location>
</feature>
<evidence type="ECO:0000256" key="2">
    <source>
        <dbReference type="SAM" id="SignalP"/>
    </source>
</evidence>
<evidence type="ECO:0000259" key="3">
    <source>
        <dbReference type="SMART" id="SM00894"/>
    </source>
</evidence>
<feature type="compositionally biased region" description="Low complexity" evidence="1">
    <location>
        <begin position="50"/>
        <end position="67"/>
    </location>
</feature>
<keyword evidence="5" id="KW-1185">Reference proteome</keyword>
<dbReference type="SMART" id="SM00894">
    <property type="entry name" value="Excalibur"/>
    <property type="match status" value="1"/>
</dbReference>
<evidence type="ECO:0000313" key="4">
    <source>
        <dbReference type="EMBL" id="GGO97916.1"/>
    </source>
</evidence>